<proteinExistence type="predicted"/>
<dbReference type="Proteomes" id="UP000033772">
    <property type="component" value="Unassembled WGS sequence"/>
</dbReference>
<sequence>MTESVSIDDDVLAEAREIAAADGRSVGAVISELARRSLTPVGIRYDDDLPAFDVPAGAPRVTSAQIAAVLDDE</sequence>
<dbReference type="AlphaFoldDB" id="A0A1J4N917"/>
<dbReference type="SUPFAM" id="SSF47598">
    <property type="entry name" value="Ribbon-helix-helix"/>
    <property type="match status" value="1"/>
</dbReference>
<dbReference type="EMBL" id="JZDQ02000005">
    <property type="protein sequence ID" value="OIJ28028.1"/>
    <property type="molecule type" value="Genomic_DNA"/>
</dbReference>
<accession>A0A1J4N917</accession>
<reference evidence="1" key="1">
    <citation type="submission" date="2016-10" db="EMBL/GenBank/DDBJ databases">
        <title>Draft Genome Sequence of Nocardioides luteus Strain BAFB, an Alkane-Degrading Bacterium Isolated from JP-7 Polluted Soil.</title>
        <authorList>
            <person name="Brown L."/>
            <person name="Ruiz O.N."/>
            <person name="Gunasekera T."/>
        </authorList>
    </citation>
    <scope>NUCLEOTIDE SEQUENCE [LARGE SCALE GENOMIC DNA]</scope>
    <source>
        <strain evidence="1">BAFB</strain>
    </source>
</reference>
<evidence type="ECO:0000313" key="1">
    <source>
        <dbReference type="EMBL" id="OIJ28028.1"/>
    </source>
</evidence>
<keyword evidence="2" id="KW-1185">Reference proteome</keyword>
<name>A0A1J4N917_9ACTN</name>
<dbReference type="STRING" id="1844.UG56_004835"/>
<organism evidence="1 2">
    <name type="scientific">Nocardioides luteus</name>
    <dbReference type="NCBI Taxonomy" id="1844"/>
    <lineage>
        <taxon>Bacteria</taxon>
        <taxon>Bacillati</taxon>
        <taxon>Actinomycetota</taxon>
        <taxon>Actinomycetes</taxon>
        <taxon>Propionibacteriales</taxon>
        <taxon>Nocardioidaceae</taxon>
        <taxon>Nocardioides</taxon>
    </lineage>
</organism>
<comment type="caution">
    <text evidence="1">The sequence shown here is derived from an EMBL/GenBank/DDBJ whole genome shotgun (WGS) entry which is preliminary data.</text>
</comment>
<protein>
    <submittedName>
        <fullName evidence="1">Antitoxin</fullName>
    </submittedName>
</protein>
<dbReference type="OrthoDB" id="9813767at2"/>
<gene>
    <name evidence="1" type="ORF">UG56_004835</name>
</gene>
<evidence type="ECO:0000313" key="2">
    <source>
        <dbReference type="Proteomes" id="UP000033772"/>
    </source>
</evidence>
<dbReference type="RefSeq" id="WP_045546859.1">
    <property type="nucleotide sequence ID" value="NZ_JZDQ02000005.1"/>
</dbReference>
<dbReference type="InterPro" id="IPR010985">
    <property type="entry name" value="Ribbon_hlx_hlx"/>
</dbReference>
<dbReference type="GO" id="GO:0006355">
    <property type="term" value="P:regulation of DNA-templated transcription"/>
    <property type="evidence" value="ECO:0007669"/>
    <property type="project" value="InterPro"/>
</dbReference>